<feature type="compositionally biased region" description="Pro residues" evidence="1">
    <location>
        <begin position="72"/>
        <end position="90"/>
    </location>
</feature>
<feature type="compositionally biased region" description="Low complexity" evidence="1">
    <location>
        <begin position="1"/>
        <end position="12"/>
    </location>
</feature>
<feature type="region of interest" description="Disordered" evidence="1">
    <location>
        <begin position="251"/>
        <end position="304"/>
    </location>
</feature>
<evidence type="ECO:0000313" key="2">
    <source>
        <dbReference type="EMBL" id="JAT42715.1"/>
    </source>
</evidence>
<feature type="compositionally biased region" description="Basic residues" evidence="1">
    <location>
        <begin position="265"/>
        <end position="282"/>
    </location>
</feature>
<proteinExistence type="predicted"/>
<gene>
    <name evidence="2" type="ORF">g.78655</name>
</gene>
<dbReference type="AlphaFoldDB" id="A0A1D1XJY3"/>
<protein>
    <submittedName>
        <fullName evidence="2">Uncharacterized protein</fullName>
    </submittedName>
</protein>
<sequence length="353" mass="38514">MHPPHSSSTPTQPGGGGGARGPPCSRTRRTSLRRTPLTGPHLPHCHGAPPPAHEHVPQVLPRAGGAIRRRPLPCPRHAPGPVPRAAPPRLPLRLTHPPAGAMRRRWGRREELLQGFRGPRVRQHHAAGSPGSVLDERGQGGLAVSRGGWRTGQGRRRGAALSPEEEEHLERHAQVPLGRHRLHHYFQDVRGAAGKDQAGVHHPGKGPVAAGDREVDMGVGGGEGFLEGQPPQPLPDHPLQVHQLPLLRHVLRLPPPPPRQDPHHQPRPAPRRRHLRPRRHRPLPPPRHHSDEVDSSGRGSAGWRGRVLLPHGAQRRVPLPVQGPGAGAHQHGACQRHLLHRLRHAQGLRPVPP</sequence>
<name>A0A1D1XJY3_9ARAE</name>
<feature type="non-terminal residue" evidence="2">
    <location>
        <position position="353"/>
    </location>
</feature>
<evidence type="ECO:0000256" key="1">
    <source>
        <dbReference type="SAM" id="MobiDB-lite"/>
    </source>
</evidence>
<dbReference type="EMBL" id="GDJX01025221">
    <property type="protein sequence ID" value="JAT42715.1"/>
    <property type="molecule type" value="Transcribed_RNA"/>
</dbReference>
<feature type="region of interest" description="Disordered" evidence="1">
    <location>
        <begin position="193"/>
        <end position="239"/>
    </location>
</feature>
<accession>A0A1D1XJY3</accession>
<organism evidence="2">
    <name type="scientific">Anthurium amnicola</name>
    <dbReference type="NCBI Taxonomy" id="1678845"/>
    <lineage>
        <taxon>Eukaryota</taxon>
        <taxon>Viridiplantae</taxon>
        <taxon>Streptophyta</taxon>
        <taxon>Embryophyta</taxon>
        <taxon>Tracheophyta</taxon>
        <taxon>Spermatophyta</taxon>
        <taxon>Magnoliopsida</taxon>
        <taxon>Liliopsida</taxon>
        <taxon>Araceae</taxon>
        <taxon>Pothoideae</taxon>
        <taxon>Potheae</taxon>
        <taxon>Anthurium</taxon>
    </lineage>
</organism>
<reference evidence="2" key="1">
    <citation type="submission" date="2015-07" db="EMBL/GenBank/DDBJ databases">
        <title>Transcriptome Assembly of Anthurium amnicola.</title>
        <authorList>
            <person name="Suzuki J."/>
        </authorList>
    </citation>
    <scope>NUCLEOTIDE SEQUENCE</scope>
</reference>
<feature type="region of interest" description="Disordered" evidence="1">
    <location>
        <begin position="143"/>
        <end position="167"/>
    </location>
</feature>
<feature type="region of interest" description="Disordered" evidence="1">
    <location>
        <begin position="119"/>
        <end position="138"/>
    </location>
</feature>
<feature type="region of interest" description="Disordered" evidence="1">
    <location>
        <begin position="1"/>
        <end position="97"/>
    </location>
</feature>